<dbReference type="PROSITE" id="PS51704">
    <property type="entry name" value="GP_PDE"/>
    <property type="match status" value="1"/>
</dbReference>
<organism evidence="2">
    <name type="scientific">Timema poppense</name>
    <name type="common">Walking stick</name>
    <dbReference type="NCBI Taxonomy" id="170557"/>
    <lineage>
        <taxon>Eukaryota</taxon>
        <taxon>Metazoa</taxon>
        <taxon>Ecdysozoa</taxon>
        <taxon>Arthropoda</taxon>
        <taxon>Hexapoda</taxon>
        <taxon>Insecta</taxon>
        <taxon>Pterygota</taxon>
        <taxon>Neoptera</taxon>
        <taxon>Polyneoptera</taxon>
        <taxon>Phasmatodea</taxon>
        <taxon>Timematodea</taxon>
        <taxon>Timematoidea</taxon>
        <taxon>Timematidae</taxon>
        <taxon>Timema</taxon>
    </lineage>
</organism>
<dbReference type="EMBL" id="OD001175">
    <property type="protein sequence ID" value="CAD7400899.1"/>
    <property type="molecule type" value="Genomic_DNA"/>
</dbReference>
<dbReference type="GO" id="GO:0008081">
    <property type="term" value="F:phosphoric diester hydrolase activity"/>
    <property type="evidence" value="ECO:0007669"/>
    <property type="project" value="InterPro"/>
</dbReference>
<sequence>MLNLMRNKHLPVQLELQLCGCKVPTRILGGPLVLDQVLNVLTLVIHRRFHRDLATLIVSIYLCNKALLNTRRGNVKVPQPWDTCEIKTHSFYAFMNISAHEASIMTPASVAYLANTLVVLSSTAEDGEIEVRISVGSPMASLVLTDNSQLTADGFEKLPDQIRYPYAEPYDWQKHVFSSCHF</sequence>
<feature type="domain" description="GP-PDE" evidence="1">
    <location>
        <begin position="1"/>
        <end position="155"/>
    </location>
</feature>
<name>A0A7R9CR16_TIMPO</name>
<evidence type="ECO:0000259" key="1">
    <source>
        <dbReference type="PROSITE" id="PS51704"/>
    </source>
</evidence>
<evidence type="ECO:0000313" key="2">
    <source>
        <dbReference type="EMBL" id="CAD7400899.1"/>
    </source>
</evidence>
<accession>A0A7R9CR16</accession>
<gene>
    <name evidence="2" type="ORF">TPSB3V08_LOCUS2825</name>
</gene>
<dbReference type="GO" id="GO:0006629">
    <property type="term" value="P:lipid metabolic process"/>
    <property type="evidence" value="ECO:0007669"/>
    <property type="project" value="InterPro"/>
</dbReference>
<reference evidence="2" key="1">
    <citation type="submission" date="2020-11" db="EMBL/GenBank/DDBJ databases">
        <authorList>
            <person name="Tran Van P."/>
        </authorList>
    </citation>
    <scope>NUCLEOTIDE SEQUENCE</scope>
</reference>
<protein>
    <recommendedName>
        <fullName evidence="1">GP-PDE domain-containing protein</fullName>
    </recommendedName>
</protein>
<dbReference type="InterPro" id="IPR030395">
    <property type="entry name" value="GP_PDE_dom"/>
</dbReference>
<dbReference type="AlphaFoldDB" id="A0A7R9CR16"/>
<proteinExistence type="predicted"/>